<dbReference type="Proteomes" id="UP000095767">
    <property type="component" value="Unassembled WGS sequence"/>
</dbReference>
<evidence type="ECO:0000313" key="1">
    <source>
        <dbReference type="EMBL" id="OEL30538.1"/>
    </source>
</evidence>
<organism evidence="1 2">
    <name type="scientific">Dichanthelium oligosanthes</name>
    <dbReference type="NCBI Taxonomy" id="888268"/>
    <lineage>
        <taxon>Eukaryota</taxon>
        <taxon>Viridiplantae</taxon>
        <taxon>Streptophyta</taxon>
        <taxon>Embryophyta</taxon>
        <taxon>Tracheophyta</taxon>
        <taxon>Spermatophyta</taxon>
        <taxon>Magnoliopsida</taxon>
        <taxon>Liliopsida</taxon>
        <taxon>Poales</taxon>
        <taxon>Poaceae</taxon>
        <taxon>PACMAD clade</taxon>
        <taxon>Panicoideae</taxon>
        <taxon>Panicodae</taxon>
        <taxon>Paniceae</taxon>
        <taxon>Dichantheliinae</taxon>
        <taxon>Dichanthelium</taxon>
    </lineage>
</organism>
<gene>
    <name evidence="1" type="ORF">BAE44_0008443</name>
</gene>
<dbReference type="AlphaFoldDB" id="A0A1E5VZM7"/>
<protein>
    <submittedName>
        <fullName evidence="1">Uncharacterized protein</fullName>
    </submittedName>
</protein>
<sequence length="136" mass="14992">MDVCSLPYRLQYCKLDEHVLIVSPDGATLRFVGVALTTGSLTISLLTSQLKCPDYESTTGGIWDATLDDHVDVPQIKAPRTTPVKLLWFGEKSGTLVSTVGETGSTRRLRVQPRDEVGGEAGRRHELPFVQKPVWL</sequence>
<dbReference type="EMBL" id="LWDX02025403">
    <property type="protein sequence ID" value="OEL30538.1"/>
    <property type="molecule type" value="Genomic_DNA"/>
</dbReference>
<name>A0A1E5VZM7_9POAL</name>
<accession>A0A1E5VZM7</accession>
<comment type="caution">
    <text evidence="1">The sequence shown here is derived from an EMBL/GenBank/DDBJ whole genome shotgun (WGS) entry which is preliminary data.</text>
</comment>
<evidence type="ECO:0000313" key="2">
    <source>
        <dbReference type="Proteomes" id="UP000095767"/>
    </source>
</evidence>
<dbReference type="OrthoDB" id="696275at2759"/>
<proteinExistence type="predicted"/>
<reference evidence="1 2" key="1">
    <citation type="submission" date="2016-09" db="EMBL/GenBank/DDBJ databases">
        <title>The draft genome of Dichanthelium oligosanthes: A C3 panicoid grass species.</title>
        <authorList>
            <person name="Studer A.J."/>
            <person name="Schnable J.C."/>
            <person name="Brutnell T.P."/>
        </authorList>
    </citation>
    <scope>NUCLEOTIDE SEQUENCE [LARGE SCALE GENOMIC DNA]</scope>
    <source>
        <strain evidence="2">cv. Kellogg 1175</strain>
        <tissue evidence="1">Leaf</tissue>
    </source>
</reference>
<keyword evidence="2" id="KW-1185">Reference proteome</keyword>